<dbReference type="SUPFAM" id="SSF53756">
    <property type="entry name" value="UDP-Glycosyltransferase/glycogen phosphorylase"/>
    <property type="match status" value="1"/>
</dbReference>
<keyword evidence="5" id="KW-1185">Reference proteome</keyword>
<evidence type="ECO:0000256" key="1">
    <source>
        <dbReference type="ARBA" id="ARBA00022676"/>
    </source>
</evidence>
<evidence type="ECO:0000313" key="4">
    <source>
        <dbReference type="EMBL" id="ORX52936.1"/>
    </source>
</evidence>
<dbReference type="AlphaFoldDB" id="A0A1Y1VCM0"/>
<keyword evidence="1" id="KW-0328">Glycosyltransferase</keyword>
<dbReference type="PANTHER" id="PTHR48043:SF145">
    <property type="entry name" value="FI06409P-RELATED"/>
    <property type="match status" value="1"/>
</dbReference>
<dbReference type="STRING" id="1754191.A0A1Y1VCM0"/>
<gene>
    <name evidence="4" type="ORF">BCR36DRAFT_403697</name>
</gene>
<dbReference type="InterPro" id="IPR010610">
    <property type="entry name" value="EryCIII-like_C"/>
</dbReference>
<dbReference type="GO" id="GO:0008194">
    <property type="term" value="F:UDP-glycosyltransferase activity"/>
    <property type="evidence" value="ECO:0007669"/>
    <property type="project" value="TreeGrafter"/>
</dbReference>
<dbReference type="Proteomes" id="UP000193719">
    <property type="component" value="Unassembled WGS sequence"/>
</dbReference>
<evidence type="ECO:0000256" key="2">
    <source>
        <dbReference type="ARBA" id="ARBA00022679"/>
    </source>
</evidence>
<comment type="caution">
    <text evidence="4">The sequence shown here is derived from an EMBL/GenBank/DDBJ whole genome shotgun (WGS) entry which is preliminary data.</text>
</comment>
<dbReference type="EMBL" id="MCFH01000014">
    <property type="protein sequence ID" value="ORX52936.1"/>
    <property type="molecule type" value="Genomic_DNA"/>
</dbReference>
<dbReference type="Pfam" id="PF06722">
    <property type="entry name" value="EryCIII-like_C"/>
    <property type="match status" value="1"/>
</dbReference>
<proteinExistence type="predicted"/>
<organism evidence="4 5">
    <name type="scientific">Piromyces finnis</name>
    <dbReference type="NCBI Taxonomy" id="1754191"/>
    <lineage>
        <taxon>Eukaryota</taxon>
        <taxon>Fungi</taxon>
        <taxon>Fungi incertae sedis</taxon>
        <taxon>Chytridiomycota</taxon>
        <taxon>Chytridiomycota incertae sedis</taxon>
        <taxon>Neocallimastigomycetes</taxon>
        <taxon>Neocallimastigales</taxon>
        <taxon>Neocallimastigaceae</taxon>
        <taxon>Piromyces</taxon>
    </lineage>
</organism>
<protein>
    <submittedName>
        <fullName evidence="4">UDP-Glycosyltransferase/glycogen phosphorylase</fullName>
    </submittedName>
</protein>
<dbReference type="PANTHER" id="PTHR48043">
    <property type="entry name" value="EG:EG0003.4 PROTEIN-RELATED"/>
    <property type="match status" value="1"/>
</dbReference>
<dbReference type="InterPro" id="IPR050271">
    <property type="entry name" value="UDP-glycosyltransferase"/>
</dbReference>
<accession>A0A1Y1VCM0</accession>
<keyword evidence="2 4" id="KW-0808">Transferase</keyword>
<dbReference type="OrthoDB" id="5835829at2759"/>
<feature type="domain" description="Erythromycin biosynthesis protein CIII-like C-terminal" evidence="3">
    <location>
        <begin position="234"/>
        <end position="331"/>
    </location>
</feature>
<sequence length="352" mass="39575">MKILISPMSAIAETAGPFSRCKKMAEAFTNAGIEVATCIAKDVNYREIQGIPNYYLDIPMPFGMPKFIASRTFPMAQKLGITSRKTVNSFDQVFLFTGNLDYDYLKKSANSIPRGLNRLLRELGLAPVESALQLFDRADHCFCPSIKELEPIEKEGVTFCGTLNRISMEETNVNPINHGREDQENSPKKDKIIVYMGNGTISASKMKKEITKAFCESEYKVYIASHYLPEQTEHNIHIAKRWDFNKLLKESVLYINHGGQNSIMDGLLHGVPQLIVPGKVFERRYNAESLVKNQAGATISHLDFKAATIYAKANYLIQSKEVHENVGKLCEKLCLQGGIENIIHYINLNTTN</sequence>
<dbReference type="Gene3D" id="3.40.50.2000">
    <property type="entry name" value="Glycogen Phosphorylase B"/>
    <property type="match status" value="1"/>
</dbReference>
<reference evidence="4 5" key="1">
    <citation type="submission" date="2016-08" db="EMBL/GenBank/DDBJ databases">
        <title>Genomes of anaerobic fungi encode conserved fungal cellulosomes for biomass hydrolysis.</title>
        <authorList>
            <consortium name="DOE Joint Genome Institute"/>
            <person name="Haitjema C.H."/>
            <person name="Gilmore S.P."/>
            <person name="Henske J.K."/>
            <person name="Solomon K.V."/>
            <person name="De Groot R."/>
            <person name="Kuo A."/>
            <person name="Mondo S.J."/>
            <person name="Salamov A.A."/>
            <person name="Labutti K."/>
            <person name="Zhao Z."/>
            <person name="Chiniquy J."/>
            <person name="Barry K."/>
            <person name="Brewer H.M."/>
            <person name="Purvine S.O."/>
            <person name="Wright A.T."/>
            <person name="Boxma B."/>
            <person name="Van Alen T."/>
            <person name="Hackstein J.H."/>
            <person name="Baker S.E."/>
            <person name="Grigoriev I.V."/>
            <person name="O'Malley M.A."/>
        </authorList>
    </citation>
    <scope>NUCLEOTIDE SEQUENCE [LARGE SCALE GENOMIC DNA]</scope>
    <source>
        <strain evidence="5">finn</strain>
    </source>
</reference>
<evidence type="ECO:0000313" key="5">
    <source>
        <dbReference type="Proteomes" id="UP000193719"/>
    </source>
</evidence>
<reference evidence="4 5" key="2">
    <citation type="submission" date="2016-08" db="EMBL/GenBank/DDBJ databases">
        <title>Pervasive Adenine N6-methylation of Active Genes in Fungi.</title>
        <authorList>
            <consortium name="DOE Joint Genome Institute"/>
            <person name="Mondo S.J."/>
            <person name="Dannebaum R.O."/>
            <person name="Kuo R.C."/>
            <person name="Labutti K."/>
            <person name="Haridas S."/>
            <person name="Kuo A."/>
            <person name="Salamov A."/>
            <person name="Ahrendt S.R."/>
            <person name="Lipzen A."/>
            <person name="Sullivan W."/>
            <person name="Andreopoulos W.B."/>
            <person name="Clum A."/>
            <person name="Lindquist E."/>
            <person name="Daum C."/>
            <person name="Ramamoorthy G.K."/>
            <person name="Gryganskyi A."/>
            <person name="Culley D."/>
            <person name="Magnuson J.K."/>
            <person name="James T.Y."/>
            <person name="O'Malley M.A."/>
            <person name="Stajich J.E."/>
            <person name="Spatafora J.W."/>
            <person name="Visel A."/>
            <person name="Grigoriev I.V."/>
        </authorList>
    </citation>
    <scope>NUCLEOTIDE SEQUENCE [LARGE SCALE GENOMIC DNA]</scope>
    <source>
        <strain evidence="5">finn</strain>
    </source>
</reference>
<evidence type="ECO:0000259" key="3">
    <source>
        <dbReference type="Pfam" id="PF06722"/>
    </source>
</evidence>
<name>A0A1Y1VCM0_9FUNG</name>